<keyword evidence="3" id="KW-1185">Reference proteome</keyword>
<gene>
    <name evidence="2" type="ORF">AVEN_164555_1</name>
</gene>
<feature type="signal peptide" evidence="1">
    <location>
        <begin position="1"/>
        <end position="30"/>
    </location>
</feature>
<dbReference type="Proteomes" id="UP000499080">
    <property type="component" value="Unassembled WGS sequence"/>
</dbReference>
<feature type="chain" id="PRO_5021291351" evidence="1">
    <location>
        <begin position="31"/>
        <end position="113"/>
    </location>
</feature>
<sequence>MGISHPLDPIFFFINSFFLLLLRSTGKVSALGRKFPGSKPNSTENPPCMWACCMLNHKQRTTRPPAGVVRNLGQGVPAQASSSSYESVLKLQDPSQNIPCIASKRDINTTELK</sequence>
<protein>
    <submittedName>
        <fullName evidence="2">Uncharacterized protein</fullName>
    </submittedName>
</protein>
<evidence type="ECO:0000313" key="2">
    <source>
        <dbReference type="EMBL" id="GBL86385.1"/>
    </source>
</evidence>
<evidence type="ECO:0000256" key="1">
    <source>
        <dbReference type="SAM" id="SignalP"/>
    </source>
</evidence>
<name>A0A4Y2B4Z8_ARAVE</name>
<evidence type="ECO:0000313" key="3">
    <source>
        <dbReference type="Proteomes" id="UP000499080"/>
    </source>
</evidence>
<reference evidence="2 3" key="1">
    <citation type="journal article" date="2019" name="Sci. Rep.">
        <title>Orb-weaving spider Araneus ventricosus genome elucidates the spidroin gene catalogue.</title>
        <authorList>
            <person name="Kono N."/>
            <person name="Nakamura H."/>
            <person name="Ohtoshi R."/>
            <person name="Moran D.A.P."/>
            <person name="Shinohara A."/>
            <person name="Yoshida Y."/>
            <person name="Fujiwara M."/>
            <person name="Mori M."/>
            <person name="Tomita M."/>
            <person name="Arakawa K."/>
        </authorList>
    </citation>
    <scope>NUCLEOTIDE SEQUENCE [LARGE SCALE GENOMIC DNA]</scope>
</reference>
<dbReference type="AlphaFoldDB" id="A0A4Y2B4Z8"/>
<proteinExistence type="predicted"/>
<keyword evidence="1" id="KW-0732">Signal</keyword>
<comment type="caution">
    <text evidence="2">The sequence shown here is derived from an EMBL/GenBank/DDBJ whole genome shotgun (WGS) entry which is preliminary data.</text>
</comment>
<organism evidence="2 3">
    <name type="scientific">Araneus ventricosus</name>
    <name type="common">Orbweaver spider</name>
    <name type="synonym">Epeira ventricosa</name>
    <dbReference type="NCBI Taxonomy" id="182803"/>
    <lineage>
        <taxon>Eukaryota</taxon>
        <taxon>Metazoa</taxon>
        <taxon>Ecdysozoa</taxon>
        <taxon>Arthropoda</taxon>
        <taxon>Chelicerata</taxon>
        <taxon>Arachnida</taxon>
        <taxon>Araneae</taxon>
        <taxon>Araneomorphae</taxon>
        <taxon>Entelegynae</taxon>
        <taxon>Araneoidea</taxon>
        <taxon>Araneidae</taxon>
        <taxon>Araneus</taxon>
    </lineage>
</organism>
<dbReference type="EMBL" id="BGPR01000048">
    <property type="protein sequence ID" value="GBL86385.1"/>
    <property type="molecule type" value="Genomic_DNA"/>
</dbReference>
<accession>A0A4Y2B4Z8</accession>